<comment type="caution">
    <text evidence="2">The sequence shown here is derived from an EMBL/GenBank/DDBJ whole genome shotgun (WGS) entry which is preliminary data.</text>
</comment>
<sequence length="45" mass="5376">MNKTADTNFENRFASGSAGKNLRTPRRRLTGEEHRKLARKYRRKR</sequence>
<evidence type="ECO:0000313" key="2">
    <source>
        <dbReference type="EMBL" id="KKK77277.1"/>
    </source>
</evidence>
<gene>
    <name evidence="2" type="ORF">LCGC14_2855240</name>
</gene>
<dbReference type="EMBL" id="LAZR01055029">
    <property type="protein sequence ID" value="KKK77277.1"/>
    <property type="molecule type" value="Genomic_DNA"/>
</dbReference>
<reference evidence="2" key="1">
    <citation type="journal article" date="2015" name="Nature">
        <title>Complex archaea that bridge the gap between prokaryotes and eukaryotes.</title>
        <authorList>
            <person name="Spang A."/>
            <person name="Saw J.H."/>
            <person name="Jorgensen S.L."/>
            <person name="Zaremba-Niedzwiedzka K."/>
            <person name="Martijn J."/>
            <person name="Lind A.E."/>
            <person name="van Eijk R."/>
            <person name="Schleper C."/>
            <person name="Guy L."/>
            <person name="Ettema T.J."/>
        </authorList>
    </citation>
    <scope>NUCLEOTIDE SEQUENCE</scope>
</reference>
<feature type="region of interest" description="Disordered" evidence="1">
    <location>
        <begin position="1"/>
        <end position="45"/>
    </location>
</feature>
<protein>
    <submittedName>
        <fullName evidence="2">Uncharacterized protein</fullName>
    </submittedName>
</protein>
<feature type="compositionally biased region" description="Basic residues" evidence="1">
    <location>
        <begin position="36"/>
        <end position="45"/>
    </location>
</feature>
<proteinExistence type="predicted"/>
<accession>A0A0F8Y745</accession>
<organism evidence="2">
    <name type="scientific">marine sediment metagenome</name>
    <dbReference type="NCBI Taxonomy" id="412755"/>
    <lineage>
        <taxon>unclassified sequences</taxon>
        <taxon>metagenomes</taxon>
        <taxon>ecological metagenomes</taxon>
    </lineage>
</organism>
<dbReference type="AlphaFoldDB" id="A0A0F8Y745"/>
<evidence type="ECO:0000256" key="1">
    <source>
        <dbReference type="SAM" id="MobiDB-lite"/>
    </source>
</evidence>
<feature type="non-terminal residue" evidence="2">
    <location>
        <position position="45"/>
    </location>
</feature>
<name>A0A0F8Y745_9ZZZZ</name>
<feature type="compositionally biased region" description="Polar residues" evidence="1">
    <location>
        <begin position="1"/>
        <end position="10"/>
    </location>
</feature>